<dbReference type="RefSeq" id="WP_158016444.1">
    <property type="nucleotide sequence ID" value="NZ_LTDM01000015.1"/>
</dbReference>
<keyword evidence="1" id="KW-0812">Transmembrane</keyword>
<name>A0A1U7M6B1_TISCR</name>
<proteinExistence type="predicted"/>
<protein>
    <submittedName>
        <fullName evidence="2">Uncharacterized protein</fullName>
    </submittedName>
</protein>
<sequence>MRTLNKKKRSFYIMCIIVFIAMITISLGLTKEKPIEKKEIKRATFVKHIKKEKIYLE</sequence>
<dbReference type="EMBL" id="LTDM01000015">
    <property type="protein sequence ID" value="OLS02864.1"/>
    <property type="molecule type" value="Genomic_DNA"/>
</dbReference>
<comment type="caution">
    <text evidence="2">The sequence shown here is derived from an EMBL/GenBank/DDBJ whole genome shotgun (WGS) entry which is preliminary data.</text>
</comment>
<accession>A0A1U7M6B1</accession>
<gene>
    <name evidence="2" type="ORF">TICRE_11370</name>
</gene>
<evidence type="ECO:0000313" key="3">
    <source>
        <dbReference type="Proteomes" id="UP000186112"/>
    </source>
</evidence>
<dbReference type="Proteomes" id="UP000186112">
    <property type="component" value="Unassembled WGS sequence"/>
</dbReference>
<feature type="transmembrane region" description="Helical" evidence="1">
    <location>
        <begin position="12"/>
        <end position="29"/>
    </location>
</feature>
<keyword evidence="1" id="KW-1133">Transmembrane helix</keyword>
<keyword evidence="3" id="KW-1185">Reference proteome</keyword>
<reference evidence="2 3" key="1">
    <citation type="submission" date="2016-02" db="EMBL/GenBank/DDBJ databases">
        <title>Genome sequence of Tissierella creatinophila DSM 6911.</title>
        <authorList>
            <person name="Poehlein A."/>
            <person name="Daniel R."/>
        </authorList>
    </citation>
    <scope>NUCLEOTIDE SEQUENCE [LARGE SCALE GENOMIC DNA]</scope>
    <source>
        <strain evidence="2 3">DSM 6911</strain>
    </source>
</reference>
<organism evidence="2 3">
    <name type="scientific">Tissierella creatinophila DSM 6911</name>
    <dbReference type="NCBI Taxonomy" id="1123403"/>
    <lineage>
        <taxon>Bacteria</taxon>
        <taxon>Bacillati</taxon>
        <taxon>Bacillota</taxon>
        <taxon>Tissierellia</taxon>
        <taxon>Tissierellales</taxon>
        <taxon>Tissierellaceae</taxon>
        <taxon>Tissierella</taxon>
    </lineage>
</organism>
<dbReference type="AlphaFoldDB" id="A0A1U7M6B1"/>
<keyword evidence="1" id="KW-0472">Membrane</keyword>
<evidence type="ECO:0000313" key="2">
    <source>
        <dbReference type="EMBL" id="OLS02864.1"/>
    </source>
</evidence>
<evidence type="ECO:0000256" key="1">
    <source>
        <dbReference type="SAM" id="Phobius"/>
    </source>
</evidence>